<dbReference type="InterPro" id="IPR019345">
    <property type="entry name" value="ARMET_C"/>
</dbReference>
<protein>
    <recommendedName>
        <fullName evidence="3">Mesencephalic astrocyte-derived neurotrophic factor homolog</fullName>
    </recommendedName>
    <alternativeName>
        <fullName evidence="7">MANF/CDNF-like protein</fullName>
    </alternativeName>
</protein>
<keyword evidence="4" id="KW-0964">Secreted</keyword>
<dbReference type="FunFam" id="1.10.225.10:FF:000003">
    <property type="entry name" value="Mesencephalic astrocyte-derived neurotrophic factor"/>
    <property type="match status" value="1"/>
</dbReference>
<name>A0A433U185_ELYCH</name>
<dbReference type="PANTHER" id="PTHR12990:SF5">
    <property type="entry name" value="MESENCEPHALIC ASTROCYTE-DERIVED NEUROTROPHIC FACTOR HOMOLOG"/>
    <property type="match status" value="1"/>
</dbReference>
<evidence type="ECO:0000259" key="10">
    <source>
        <dbReference type="Pfam" id="PF20145"/>
    </source>
</evidence>
<dbReference type="Pfam" id="PF20145">
    <property type="entry name" value="ARMET_N"/>
    <property type="match status" value="1"/>
</dbReference>
<reference evidence="11 12" key="1">
    <citation type="submission" date="2019-01" db="EMBL/GenBank/DDBJ databases">
        <title>A draft genome assembly of the solar-powered sea slug Elysia chlorotica.</title>
        <authorList>
            <person name="Cai H."/>
            <person name="Li Q."/>
            <person name="Fang X."/>
            <person name="Li J."/>
            <person name="Curtis N.E."/>
            <person name="Altenburger A."/>
            <person name="Shibata T."/>
            <person name="Feng M."/>
            <person name="Maeda T."/>
            <person name="Schwartz J.A."/>
            <person name="Shigenobu S."/>
            <person name="Lundholm N."/>
            <person name="Nishiyama T."/>
            <person name="Yang H."/>
            <person name="Hasebe M."/>
            <person name="Li S."/>
            <person name="Pierce S.K."/>
            <person name="Wang J."/>
        </authorList>
    </citation>
    <scope>NUCLEOTIDE SEQUENCE [LARGE SCALE GENOMIC DNA]</scope>
    <source>
        <strain evidence="11">EC2010</strain>
        <tissue evidence="11">Whole organism of an adult</tissue>
    </source>
</reference>
<dbReference type="InterPro" id="IPR045333">
    <property type="entry name" value="ARMET-like"/>
</dbReference>
<dbReference type="PANTHER" id="PTHR12990">
    <property type="entry name" value="ARMET-LIKE PROTEIN"/>
    <property type="match status" value="1"/>
</dbReference>
<dbReference type="InterPro" id="IPR045332">
    <property type="entry name" value="ARMET_N"/>
</dbReference>
<comment type="caution">
    <text evidence="11">The sequence shown here is derived from an EMBL/GenBank/DDBJ whole genome shotgun (WGS) entry which is preliminary data.</text>
</comment>
<keyword evidence="8" id="KW-0812">Transmembrane</keyword>
<dbReference type="Proteomes" id="UP000271974">
    <property type="component" value="Unassembled WGS sequence"/>
</dbReference>
<feature type="transmembrane region" description="Helical" evidence="8">
    <location>
        <begin position="31"/>
        <end position="50"/>
    </location>
</feature>
<organism evidence="11 12">
    <name type="scientific">Elysia chlorotica</name>
    <name type="common">Eastern emerald elysia</name>
    <name type="synonym">Sea slug</name>
    <dbReference type="NCBI Taxonomy" id="188477"/>
    <lineage>
        <taxon>Eukaryota</taxon>
        <taxon>Metazoa</taxon>
        <taxon>Spiralia</taxon>
        <taxon>Lophotrochozoa</taxon>
        <taxon>Mollusca</taxon>
        <taxon>Gastropoda</taxon>
        <taxon>Heterobranchia</taxon>
        <taxon>Euthyneura</taxon>
        <taxon>Panpulmonata</taxon>
        <taxon>Sacoglossa</taxon>
        <taxon>Placobranchoidea</taxon>
        <taxon>Plakobranchidae</taxon>
        <taxon>Elysia</taxon>
    </lineage>
</organism>
<sequence length="212" mass="23986">MVVISGSSLNKASQSAVANCTGLLLNRMDKAVQSLIFFAALCLFLSVSVAKKKDERDCEVCKGTIEKFKKDISDDLYSDTVKLEKAFRKFCKDKGEKETRFCYYVGGTTDAATGILKNLIQPLSYHLPSDKICEKLKKMDAEICELRYDVKPDFSKLNKMRVGELKKILSNWGEDSACKGCAEKSDFVKKVKELLPKHEPEEYKKLQDKQEL</sequence>
<dbReference type="GO" id="GO:0005576">
    <property type="term" value="C:extracellular region"/>
    <property type="evidence" value="ECO:0007669"/>
    <property type="project" value="UniProtKB-SubCell"/>
</dbReference>
<dbReference type="Gene3D" id="1.10.720.30">
    <property type="entry name" value="SAP domain"/>
    <property type="match status" value="1"/>
</dbReference>
<dbReference type="SUPFAM" id="SSF68906">
    <property type="entry name" value="SAP domain"/>
    <property type="match status" value="1"/>
</dbReference>
<gene>
    <name evidence="11" type="ORF">EGW08_004661</name>
</gene>
<dbReference type="EMBL" id="RQTK01000107">
    <property type="protein sequence ID" value="RUS87555.1"/>
    <property type="molecule type" value="Genomic_DNA"/>
</dbReference>
<evidence type="ECO:0000256" key="5">
    <source>
        <dbReference type="ARBA" id="ARBA00022729"/>
    </source>
</evidence>
<keyword evidence="8" id="KW-1133">Transmembrane helix</keyword>
<dbReference type="STRING" id="188477.A0A433U185"/>
<feature type="domain" description="ARMET N-terminal" evidence="10">
    <location>
        <begin position="57"/>
        <end position="149"/>
    </location>
</feature>
<keyword evidence="5" id="KW-0732">Signal</keyword>
<evidence type="ECO:0000256" key="6">
    <source>
        <dbReference type="ARBA" id="ARBA00023157"/>
    </source>
</evidence>
<evidence type="ECO:0000256" key="2">
    <source>
        <dbReference type="ARBA" id="ARBA00005617"/>
    </source>
</evidence>
<keyword evidence="6" id="KW-1015">Disulfide bond</keyword>
<evidence type="ECO:0000256" key="3">
    <source>
        <dbReference type="ARBA" id="ARBA00014267"/>
    </source>
</evidence>
<dbReference type="Pfam" id="PF10208">
    <property type="entry name" value="ARMET_C"/>
    <property type="match status" value="1"/>
</dbReference>
<evidence type="ECO:0000313" key="12">
    <source>
        <dbReference type="Proteomes" id="UP000271974"/>
    </source>
</evidence>
<keyword evidence="8" id="KW-0472">Membrane</keyword>
<evidence type="ECO:0000256" key="7">
    <source>
        <dbReference type="ARBA" id="ARBA00032923"/>
    </source>
</evidence>
<accession>A0A433U185</accession>
<evidence type="ECO:0000259" key="9">
    <source>
        <dbReference type="Pfam" id="PF10208"/>
    </source>
</evidence>
<dbReference type="InterPro" id="IPR036361">
    <property type="entry name" value="SAP_dom_sf"/>
</dbReference>
<dbReference type="OrthoDB" id="5597848at2759"/>
<feature type="domain" description="ARMET C-terminal" evidence="9">
    <location>
        <begin position="157"/>
        <end position="198"/>
    </location>
</feature>
<dbReference type="Gene3D" id="1.10.225.10">
    <property type="entry name" value="Saposin-like"/>
    <property type="match status" value="1"/>
</dbReference>
<keyword evidence="12" id="KW-1185">Reference proteome</keyword>
<dbReference type="AlphaFoldDB" id="A0A433U185"/>
<evidence type="ECO:0000256" key="1">
    <source>
        <dbReference type="ARBA" id="ARBA00004613"/>
    </source>
</evidence>
<evidence type="ECO:0000313" key="11">
    <source>
        <dbReference type="EMBL" id="RUS87555.1"/>
    </source>
</evidence>
<comment type="subcellular location">
    <subcellularLocation>
        <location evidence="1">Secreted</location>
    </subcellularLocation>
</comment>
<evidence type="ECO:0000256" key="8">
    <source>
        <dbReference type="SAM" id="Phobius"/>
    </source>
</evidence>
<evidence type="ECO:0000256" key="4">
    <source>
        <dbReference type="ARBA" id="ARBA00022525"/>
    </source>
</evidence>
<proteinExistence type="inferred from homology"/>
<comment type="similarity">
    <text evidence="2">Belongs to the ARMET family.</text>
</comment>